<reference evidence="1" key="2">
    <citation type="submission" date="2020-11" db="EMBL/GenBank/DDBJ databases">
        <authorList>
            <person name="McCartney M.A."/>
            <person name="Auch B."/>
            <person name="Kono T."/>
            <person name="Mallez S."/>
            <person name="Becker A."/>
            <person name="Gohl D.M."/>
            <person name="Silverstein K.A.T."/>
            <person name="Koren S."/>
            <person name="Bechman K.B."/>
            <person name="Herman A."/>
            <person name="Abrahante J.E."/>
            <person name="Garbe J."/>
        </authorList>
    </citation>
    <scope>NUCLEOTIDE SEQUENCE</scope>
    <source>
        <strain evidence="1">Duluth1</strain>
        <tissue evidence="1">Whole animal</tissue>
    </source>
</reference>
<protein>
    <submittedName>
        <fullName evidence="1">Uncharacterized protein</fullName>
    </submittedName>
</protein>
<keyword evidence="2" id="KW-1185">Reference proteome</keyword>
<proteinExistence type="predicted"/>
<sequence>MAGSLAIDRSYGTKGSECFHTLNADGNYLIVELETTAKLVHVDILFRSDLLYDYDFG</sequence>
<evidence type="ECO:0000313" key="2">
    <source>
        <dbReference type="Proteomes" id="UP000828390"/>
    </source>
</evidence>
<comment type="caution">
    <text evidence="1">The sequence shown here is derived from an EMBL/GenBank/DDBJ whole genome shotgun (WGS) entry which is preliminary data.</text>
</comment>
<name>A0A9D3YK21_DREPO</name>
<dbReference type="AlphaFoldDB" id="A0A9D3YK21"/>
<dbReference type="Proteomes" id="UP000828390">
    <property type="component" value="Unassembled WGS sequence"/>
</dbReference>
<evidence type="ECO:0000313" key="1">
    <source>
        <dbReference type="EMBL" id="KAH3700283.1"/>
    </source>
</evidence>
<reference evidence="1" key="1">
    <citation type="journal article" date="2019" name="bioRxiv">
        <title>The Genome of the Zebra Mussel, Dreissena polymorpha: A Resource for Invasive Species Research.</title>
        <authorList>
            <person name="McCartney M.A."/>
            <person name="Auch B."/>
            <person name="Kono T."/>
            <person name="Mallez S."/>
            <person name="Zhang Y."/>
            <person name="Obille A."/>
            <person name="Becker A."/>
            <person name="Abrahante J.E."/>
            <person name="Garbe J."/>
            <person name="Badalamenti J.P."/>
            <person name="Herman A."/>
            <person name="Mangelson H."/>
            <person name="Liachko I."/>
            <person name="Sullivan S."/>
            <person name="Sone E.D."/>
            <person name="Koren S."/>
            <person name="Silverstein K.A.T."/>
            <person name="Beckman K.B."/>
            <person name="Gohl D.M."/>
        </authorList>
    </citation>
    <scope>NUCLEOTIDE SEQUENCE</scope>
    <source>
        <strain evidence="1">Duluth1</strain>
        <tissue evidence="1">Whole animal</tissue>
    </source>
</reference>
<dbReference type="EMBL" id="JAIWYP010000015">
    <property type="protein sequence ID" value="KAH3700283.1"/>
    <property type="molecule type" value="Genomic_DNA"/>
</dbReference>
<accession>A0A9D3YK21</accession>
<organism evidence="1 2">
    <name type="scientific">Dreissena polymorpha</name>
    <name type="common">Zebra mussel</name>
    <name type="synonym">Mytilus polymorpha</name>
    <dbReference type="NCBI Taxonomy" id="45954"/>
    <lineage>
        <taxon>Eukaryota</taxon>
        <taxon>Metazoa</taxon>
        <taxon>Spiralia</taxon>
        <taxon>Lophotrochozoa</taxon>
        <taxon>Mollusca</taxon>
        <taxon>Bivalvia</taxon>
        <taxon>Autobranchia</taxon>
        <taxon>Heteroconchia</taxon>
        <taxon>Euheterodonta</taxon>
        <taxon>Imparidentia</taxon>
        <taxon>Neoheterodontei</taxon>
        <taxon>Myida</taxon>
        <taxon>Dreissenoidea</taxon>
        <taxon>Dreissenidae</taxon>
        <taxon>Dreissena</taxon>
    </lineage>
</organism>
<gene>
    <name evidence="1" type="ORF">DPMN_075257</name>
</gene>